<proteinExistence type="inferred from homology"/>
<dbReference type="GO" id="GO:0005975">
    <property type="term" value="P:carbohydrate metabolic process"/>
    <property type="evidence" value="ECO:0007669"/>
    <property type="project" value="InterPro"/>
</dbReference>
<dbReference type="Pfam" id="PF00722">
    <property type="entry name" value="Glyco_hydro_16"/>
    <property type="match status" value="1"/>
</dbReference>
<dbReference type="Gene3D" id="2.60.120.200">
    <property type="match status" value="1"/>
</dbReference>
<protein>
    <submittedName>
        <fullName evidence="4">Beta-glucanase</fullName>
    </submittedName>
</protein>
<evidence type="ECO:0000256" key="2">
    <source>
        <dbReference type="ARBA" id="ARBA00022729"/>
    </source>
</evidence>
<dbReference type="PROSITE" id="PS51762">
    <property type="entry name" value="GH16_2"/>
    <property type="match status" value="1"/>
</dbReference>
<dbReference type="AlphaFoldDB" id="A0A2U2J7E3"/>
<keyword evidence="5" id="KW-1185">Reference proteome</keyword>
<dbReference type="PANTHER" id="PTHR10963:SF55">
    <property type="entry name" value="GLYCOSIDE HYDROLASE FAMILY 16 PROTEIN"/>
    <property type="match status" value="1"/>
</dbReference>
<evidence type="ECO:0000256" key="1">
    <source>
        <dbReference type="ARBA" id="ARBA00006865"/>
    </source>
</evidence>
<dbReference type="SUPFAM" id="SSF49899">
    <property type="entry name" value="Concanavalin A-like lectins/glucanases"/>
    <property type="match status" value="1"/>
</dbReference>
<dbReference type="InterPro" id="IPR026444">
    <property type="entry name" value="Secre_tail"/>
</dbReference>
<name>A0A2U2J7E3_9FLAO</name>
<comment type="caution">
    <text evidence="4">The sequence shown here is derived from an EMBL/GenBank/DDBJ whole genome shotgun (WGS) entry which is preliminary data.</text>
</comment>
<dbReference type="InterPro" id="IPR013320">
    <property type="entry name" value="ConA-like_dom_sf"/>
</dbReference>
<evidence type="ECO:0000313" key="4">
    <source>
        <dbReference type="EMBL" id="PWG04211.1"/>
    </source>
</evidence>
<keyword evidence="2" id="KW-0732">Signal</keyword>
<dbReference type="EMBL" id="QFFG01000007">
    <property type="protein sequence ID" value="PWG04211.1"/>
    <property type="molecule type" value="Genomic_DNA"/>
</dbReference>
<dbReference type="InterPro" id="IPR050546">
    <property type="entry name" value="Glycosyl_Hydrlase_16"/>
</dbReference>
<dbReference type="Pfam" id="PF18962">
    <property type="entry name" value="Por_Secre_tail"/>
    <property type="match status" value="1"/>
</dbReference>
<dbReference type="InterPro" id="IPR000757">
    <property type="entry name" value="Beta-glucanase-like"/>
</dbReference>
<dbReference type="OrthoDB" id="9809583at2"/>
<feature type="domain" description="GH16" evidence="3">
    <location>
        <begin position="167"/>
        <end position="434"/>
    </location>
</feature>
<accession>A0A2U2J7E3</accession>
<dbReference type="Proteomes" id="UP000245670">
    <property type="component" value="Unassembled WGS sequence"/>
</dbReference>
<organism evidence="4 5">
    <name type="scientific">Polaribacter aquimarinus</name>
    <dbReference type="NCBI Taxonomy" id="2100726"/>
    <lineage>
        <taxon>Bacteria</taxon>
        <taxon>Pseudomonadati</taxon>
        <taxon>Bacteroidota</taxon>
        <taxon>Flavobacteriia</taxon>
        <taxon>Flavobacteriales</taxon>
        <taxon>Flavobacteriaceae</taxon>
    </lineage>
</organism>
<comment type="similarity">
    <text evidence="1">Belongs to the glycosyl hydrolase 16 family.</text>
</comment>
<sequence>MPLDFEDNRDNFIVFGEINNNNPPNKFDIFNNPENSSDMVGRFFIDGKNSNPWQGFYIDLIKPINLDNNNKIITLDFYKYDGKPHTIIVKLEQGGSKPDVEVSFNIDNGPSTTQKWITNIQFDYTNAKKSTDGSPINANGSYNRVTIFIDGGVANKPPGTFLFNNINDGSTPTDPNQLDVVYKDLVWSDEFDSNGSVDGSKWHHQTFGPNGGGWFNGELQHYTNNQKNSFADGGNLHIVAKRETKVLNGVSRDFTSARLNSKYAFTYGRVDVRAKLPFGNGTWPAIWTLGKNISETGAYWQTQGYGTTGWPACGEIDIMEHGLHATNEVSSALHTPSSSGATVNTATKLLSDVTNNFHIYSMNWSPNQITFLIDNVVYYTYKPSVKNDATWPFNKEQFLLLNVAIGGFSGTPSSSFTESSMVIDYVRVYQNTSTAGLDENFSNKFSLFPNPANTSFRIKSTEKIEKIELFNNIGQKTFSKNYTPNQTIDVENLSKGMYFIKIFSRNKTILKKLIVN</sequence>
<dbReference type="GO" id="GO:0004553">
    <property type="term" value="F:hydrolase activity, hydrolyzing O-glycosyl compounds"/>
    <property type="evidence" value="ECO:0007669"/>
    <property type="project" value="InterPro"/>
</dbReference>
<reference evidence="4 5" key="1">
    <citation type="submission" date="2018-05" db="EMBL/GenBank/DDBJ databases">
        <title>Polaribacter aquimarinus sp. nov., isolated from sediment in a sediment of sea.</title>
        <authorList>
            <person name="Lu D."/>
        </authorList>
    </citation>
    <scope>NUCLEOTIDE SEQUENCE [LARGE SCALE GENOMIC DNA]</scope>
    <source>
        <strain evidence="4 5">ZY113</strain>
    </source>
</reference>
<dbReference type="CDD" id="cd08023">
    <property type="entry name" value="GH16_laminarinase_like"/>
    <property type="match status" value="1"/>
</dbReference>
<dbReference type="NCBIfam" id="TIGR04183">
    <property type="entry name" value="Por_Secre_tail"/>
    <property type="match status" value="1"/>
</dbReference>
<dbReference type="PANTHER" id="PTHR10963">
    <property type="entry name" value="GLYCOSYL HYDROLASE-RELATED"/>
    <property type="match status" value="1"/>
</dbReference>
<gene>
    <name evidence="4" type="ORF">DIS07_14010</name>
</gene>
<evidence type="ECO:0000259" key="3">
    <source>
        <dbReference type="PROSITE" id="PS51762"/>
    </source>
</evidence>
<evidence type="ECO:0000313" key="5">
    <source>
        <dbReference type="Proteomes" id="UP000245670"/>
    </source>
</evidence>